<dbReference type="Gene3D" id="1.10.287.1260">
    <property type="match status" value="1"/>
</dbReference>
<dbReference type="InterPro" id="IPR052702">
    <property type="entry name" value="MscS-like_channel"/>
</dbReference>
<feature type="transmembrane region" description="Helical" evidence="7">
    <location>
        <begin position="381"/>
        <end position="399"/>
    </location>
</feature>
<dbReference type="InterPro" id="IPR023408">
    <property type="entry name" value="MscS_beta-dom_sf"/>
</dbReference>
<dbReference type="EMBL" id="MLJW01000015">
    <property type="protein sequence ID" value="OIR13073.1"/>
    <property type="molecule type" value="Genomic_DNA"/>
</dbReference>
<feature type="transmembrane region" description="Helical" evidence="7">
    <location>
        <begin position="451"/>
        <end position="470"/>
    </location>
</feature>
<comment type="subcellular location">
    <subcellularLocation>
        <location evidence="1">Cell membrane</location>
        <topology evidence="1">Multi-pass membrane protein</topology>
    </subcellularLocation>
</comment>
<feature type="transmembrane region" description="Helical" evidence="7">
    <location>
        <begin position="536"/>
        <end position="563"/>
    </location>
</feature>
<feature type="transmembrane region" description="Helical" evidence="7">
    <location>
        <begin position="327"/>
        <end position="348"/>
    </location>
</feature>
<reference evidence="10" key="1">
    <citation type="submission" date="2016-10" db="EMBL/GenBank/DDBJ databases">
        <title>Sequence of Gallionella enrichment culture.</title>
        <authorList>
            <person name="Poehlein A."/>
            <person name="Muehling M."/>
            <person name="Daniel R."/>
        </authorList>
    </citation>
    <scope>NUCLEOTIDE SEQUENCE</scope>
</reference>
<dbReference type="PANTHER" id="PTHR30347">
    <property type="entry name" value="POTASSIUM CHANNEL RELATED"/>
    <property type="match status" value="1"/>
</dbReference>
<evidence type="ECO:0000313" key="10">
    <source>
        <dbReference type="EMBL" id="OIR13073.1"/>
    </source>
</evidence>
<feature type="transmembrane region" description="Helical" evidence="7">
    <location>
        <begin position="261"/>
        <end position="279"/>
    </location>
</feature>
<comment type="caution">
    <text evidence="10">The sequence shown here is derived from an EMBL/GenBank/DDBJ whole genome shotgun (WGS) entry which is preliminary data.</text>
</comment>
<dbReference type="SUPFAM" id="SSF82861">
    <property type="entry name" value="Mechanosensitive channel protein MscS (YggB), transmembrane region"/>
    <property type="match status" value="1"/>
</dbReference>
<feature type="transmembrane region" description="Helical" evidence="7">
    <location>
        <begin position="419"/>
        <end position="439"/>
    </location>
</feature>
<evidence type="ECO:0000256" key="4">
    <source>
        <dbReference type="ARBA" id="ARBA00022692"/>
    </source>
</evidence>
<evidence type="ECO:0000256" key="5">
    <source>
        <dbReference type="ARBA" id="ARBA00022989"/>
    </source>
</evidence>
<feature type="transmembrane region" description="Helical" evidence="7">
    <location>
        <begin position="583"/>
        <end position="603"/>
    </location>
</feature>
<organism evidence="10">
    <name type="scientific">mine drainage metagenome</name>
    <dbReference type="NCBI Taxonomy" id="410659"/>
    <lineage>
        <taxon>unclassified sequences</taxon>
        <taxon>metagenomes</taxon>
        <taxon>ecological metagenomes</taxon>
    </lineage>
</organism>
<dbReference type="Gene3D" id="2.30.30.60">
    <property type="match status" value="1"/>
</dbReference>
<protein>
    <submittedName>
        <fullName evidence="10">Mechanosensitive channel MscK</fullName>
    </submittedName>
</protein>
<name>A0A1J5SWZ8_9ZZZZ</name>
<feature type="transmembrane region" description="Helical" evidence="7">
    <location>
        <begin position="355"/>
        <end position="375"/>
    </location>
</feature>
<keyword evidence="4 7" id="KW-0812">Transmembrane</keyword>
<feature type="domain" description="Mechanosensitive ion channel MscS C-terminal" evidence="9">
    <location>
        <begin position="699"/>
        <end position="781"/>
    </location>
</feature>
<dbReference type="PANTHER" id="PTHR30347:SF1">
    <property type="entry name" value="MECHANOSENSITIVE CHANNEL MSCK"/>
    <property type="match status" value="1"/>
</dbReference>
<dbReference type="PROSITE" id="PS01246">
    <property type="entry name" value="UPF0003"/>
    <property type="match status" value="1"/>
</dbReference>
<dbReference type="Pfam" id="PF21082">
    <property type="entry name" value="MS_channel_3rd"/>
    <property type="match status" value="1"/>
</dbReference>
<dbReference type="AlphaFoldDB" id="A0A1J5SWZ8"/>
<evidence type="ECO:0000259" key="9">
    <source>
        <dbReference type="Pfam" id="PF21082"/>
    </source>
</evidence>
<feature type="domain" description="Mechanosensitive ion channel MscS" evidence="8">
    <location>
        <begin position="625"/>
        <end position="691"/>
    </location>
</feature>
<sequence>MNLSKKRTCAFLLVTICFLGMMQPAFSQKKHHHKFADSLLFKSNDTALTALVSKIESYTYTIDHTNFLIKKQIDITPIAIDLRDIGKRLESFKTRLEKKGDRMNLRSLNSATILLKEVAKKLTKYKTALADYSKELSESNAAVKKIIHDPALNTPVTDSILIEQLDDILTEGKTLDSVQLQTLGHVNLLLNHVSITLLQADDIISDMGYLSVSLKMGMWEKDEMPLLRANPLKYQQSFFEITQQTLQRSVKIISIYLTGKWNILALGLLMFIFITGWCLSNMYRIKKLETATTVLAPVHVLKHNVVAGCLMALFTYLPFLFANPPMSFLHCIELLRLMALSFLIIPFLTKQSKNIWLLLFIIWIYYALDDLLLDSAFAERWALLIAGILLIVICIKLIIDRKENFVQLEESPATKALLIFTLAQIILSVIFNVTGRVALAKIFGVSGIQCLMLAIALKIFSTMVLEAIYLQSEAYSKSRFSDFINFNEIQIRVKRILWIITLIIWTVSLIRNLTMYDEMMTMADSFFNQQRSIGNMIFTFKSVAVFIFIIWLSSAISTVINFFFGNESLQGTGKRKRFGSMMLLIRLTIWTLGFLIAVAAAGIPLDKLSFMLGALGVGIGFGLQTIVNNLVSGIIIAFERPIQVGDLIEIGNKTGTVKEIGVRSSKIKNADGADIIIPNGDLLSQHLINWTMQDTQKRVEFTISIPYAADIEMVKTLIQSRLKQNENILQSPAPAVVVQTFAGQAIEIKILCWVPDLTKAASVRSNVMLDIYAALHAAGVQLQLPL</sequence>
<dbReference type="Pfam" id="PF00924">
    <property type="entry name" value="MS_channel_2nd"/>
    <property type="match status" value="1"/>
</dbReference>
<evidence type="ECO:0000256" key="6">
    <source>
        <dbReference type="ARBA" id="ARBA00023136"/>
    </source>
</evidence>
<dbReference type="InterPro" id="IPR011066">
    <property type="entry name" value="MscS_channel_C_sf"/>
</dbReference>
<dbReference type="GO" id="GO:0005886">
    <property type="term" value="C:plasma membrane"/>
    <property type="evidence" value="ECO:0007669"/>
    <property type="project" value="UniProtKB-SubCell"/>
</dbReference>
<evidence type="ECO:0000259" key="8">
    <source>
        <dbReference type="Pfam" id="PF00924"/>
    </source>
</evidence>
<dbReference type="InterPro" id="IPR049278">
    <property type="entry name" value="MS_channel_C"/>
</dbReference>
<comment type="similarity">
    <text evidence="2">Belongs to the MscS (TC 1.A.23) family.</text>
</comment>
<dbReference type="InterPro" id="IPR006685">
    <property type="entry name" value="MscS_channel_2nd"/>
</dbReference>
<dbReference type="SUPFAM" id="SSF82689">
    <property type="entry name" value="Mechanosensitive channel protein MscS (YggB), C-terminal domain"/>
    <property type="match status" value="1"/>
</dbReference>
<dbReference type="SUPFAM" id="SSF50182">
    <property type="entry name" value="Sm-like ribonucleoproteins"/>
    <property type="match status" value="1"/>
</dbReference>
<keyword evidence="6 7" id="KW-0472">Membrane</keyword>
<dbReference type="InterPro" id="IPR010920">
    <property type="entry name" value="LSM_dom_sf"/>
</dbReference>
<dbReference type="InterPro" id="IPR006686">
    <property type="entry name" value="MscS_channel_CS"/>
</dbReference>
<dbReference type="InterPro" id="IPR011014">
    <property type="entry name" value="MscS_channel_TM-2"/>
</dbReference>
<gene>
    <name evidence="10" type="primary">mscK_1</name>
    <name evidence="10" type="ORF">GALL_54570</name>
</gene>
<keyword evidence="5 7" id="KW-1133">Transmembrane helix</keyword>
<dbReference type="Gene3D" id="3.30.70.100">
    <property type="match status" value="1"/>
</dbReference>
<feature type="transmembrane region" description="Helical" evidence="7">
    <location>
        <begin position="300"/>
        <end position="321"/>
    </location>
</feature>
<evidence type="ECO:0000256" key="2">
    <source>
        <dbReference type="ARBA" id="ARBA00008017"/>
    </source>
</evidence>
<evidence type="ECO:0000256" key="7">
    <source>
        <dbReference type="SAM" id="Phobius"/>
    </source>
</evidence>
<proteinExistence type="inferred from homology"/>
<evidence type="ECO:0000256" key="3">
    <source>
        <dbReference type="ARBA" id="ARBA00022475"/>
    </source>
</evidence>
<feature type="transmembrane region" description="Helical" evidence="7">
    <location>
        <begin position="609"/>
        <end position="631"/>
    </location>
</feature>
<keyword evidence="3" id="KW-1003">Cell membrane</keyword>
<evidence type="ECO:0000256" key="1">
    <source>
        <dbReference type="ARBA" id="ARBA00004651"/>
    </source>
</evidence>
<dbReference type="GO" id="GO:0055085">
    <property type="term" value="P:transmembrane transport"/>
    <property type="evidence" value="ECO:0007669"/>
    <property type="project" value="InterPro"/>
</dbReference>
<feature type="transmembrane region" description="Helical" evidence="7">
    <location>
        <begin position="496"/>
        <end position="516"/>
    </location>
</feature>
<accession>A0A1J5SWZ8</accession>